<dbReference type="Pfam" id="PF01370">
    <property type="entry name" value="Epimerase"/>
    <property type="match status" value="1"/>
</dbReference>
<organism evidence="2 3">
    <name type="scientific">Gordonia desulfuricans</name>
    <dbReference type="NCBI Taxonomy" id="89051"/>
    <lineage>
        <taxon>Bacteria</taxon>
        <taxon>Bacillati</taxon>
        <taxon>Actinomycetota</taxon>
        <taxon>Actinomycetes</taxon>
        <taxon>Mycobacteriales</taxon>
        <taxon>Gordoniaceae</taxon>
        <taxon>Gordonia</taxon>
    </lineage>
</organism>
<sequence>MRVFVTGATGWVGSAVVPELVDAGHDVVGLARSDAGVRALTATGAQAVRGSLADLDVLRHAAASADGVVHLAFIHDFTRMATSIETDLAVLHMFCDTLAGSDRPLLFASGIPLLGGSKIATELDTSAASPRGSVEAQILPAAERGVRTAALRFAPTVHGTGDHGFVAQLTDVARQAGHSGYVGTGENRWPAVHRSDVATMTRLALEKAPAGSVIQAVGEEGIPTRTIAEAIGHSIGVPSRSVTAEHATEQAGFIGTLFGADLPASSARTQDLLGWTPVGRTLIEDIEAGAYTDTAHVG</sequence>
<evidence type="ECO:0000313" key="2">
    <source>
        <dbReference type="EMBL" id="NDK89714.1"/>
    </source>
</evidence>
<keyword evidence="3" id="KW-1185">Reference proteome</keyword>
<dbReference type="CDD" id="cd05262">
    <property type="entry name" value="SDR_a7"/>
    <property type="match status" value="1"/>
</dbReference>
<dbReference type="InterPro" id="IPR001509">
    <property type="entry name" value="Epimerase_deHydtase"/>
</dbReference>
<feature type="domain" description="NAD-dependent epimerase/dehydratase" evidence="1">
    <location>
        <begin position="3"/>
        <end position="79"/>
    </location>
</feature>
<comment type="caution">
    <text evidence="2">The sequence shown here is derived from an EMBL/GenBank/DDBJ whole genome shotgun (WGS) entry which is preliminary data.</text>
</comment>
<accession>A0A7K3LN73</accession>
<name>A0A7K3LN73_9ACTN</name>
<dbReference type="PANTHER" id="PTHR48079:SF6">
    <property type="entry name" value="NAD(P)-BINDING DOMAIN-CONTAINING PROTEIN-RELATED"/>
    <property type="match status" value="1"/>
</dbReference>
<proteinExistence type="predicted"/>
<dbReference type="PANTHER" id="PTHR48079">
    <property type="entry name" value="PROTEIN YEEZ"/>
    <property type="match status" value="1"/>
</dbReference>
<dbReference type="EMBL" id="JAADZU010000022">
    <property type="protein sequence ID" value="NDK89714.1"/>
    <property type="molecule type" value="Genomic_DNA"/>
</dbReference>
<protein>
    <submittedName>
        <fullName evidence="2">SDR family oxidoreductase</fullName>
    </submittedName>
</protein>
<dbReference type="Proteomes" id="UP000466307">
    <property type="component" value="Unassembled WGS sequence"/>
</dbReference>
<reference evidence="2 3" key="1">
    <citation type="submission" date="2020-01" db="EMBL/GenBank/DDBJ databases">
        <title>Investigation of new actinobacteria for the biodesulphurisation of diesel fuel.</title>
        <authorList>
            <person name="Athi Narayanan S.M."/>
        </authorList>
    </citation>
    <scope>NUCLEOTIDE SEQUENCE [LARGE SCALE GENOMIC DNA]</scope>
    <source>
        <strain evidence="2 3">213E</strain>
    </source>
</reference>
<dbReference type="RefSeq" id="WP_053777898.1">
    <property type="nucleotide sequence ID" value="NZ_JAADZU010000022.1"/>
</dbReference>
<dbReference type="GO" id="GO:0004029">
    <property type="term" value="F:aldehyde dehydrogenase (NAD+) activity"/>
    <property type="evidence" value="ECO:0007669"/>
    <property type="project" value="TreeGrafter"/>
</dbReference>
<dbReference type="InterPro" id="IPR036291">
    <property type="entry name" value="NAD(P)-bd_dom_sf"/>
</dbReference>
<dbReference type="AlphaFoldDB" id="A0A7K3LN73"/>
<dbReference type="SUPFAM" id="SSF51735">
    <property type="entry name" value="NAD(P)-binding Rossmann-fold domains"/>
    <property type="match status" value="1"/>
</dbReference>
<evidence type="ECO:0000259" key="1">
    <source>
        <dbReference type="Pfam" id="PF01370"/>
    </source>
</evidence>
<dbReference type="InterPro" id="IPR051783">
    <property type="entry name" value="NAD(P)-dependent_oxidoreduct"/>
</dbReference>
<dbReference type="GO" id="GO:0005737">
    <property type="term" value="C:cytoplasm"/>
    <property type="evidence" value="ECO:0007669"/>
    <property type="project" value="TreeGrafter"/>
</dbReference>
<gene>
    <name evidence="2" type="ORF">GYA93_09000</name>
</gene>
<dbReference type="Gene3D" id="3.40.50.720">
    <property type="entry name" value="NAD(P)-binding Rossmann-like Domain"/>
    <property type="match status" value="1"/>
</dbReference>
<evidence type="ECO:0000313" key="3">
    <source>
        <dbReference type="Proteomes" id="UP000466307"/>
    </source>
</evidence>